<proteinExistence type="predicted"/>
<organism evidence="2 3">
    <name type="scientific">Lasius platythorax</name>
    <dbReference type="NCBI Taxonomy" id="488582"/>
    <lineage>
        <taxon>Eukaryota</taxon>
        <taxon>Metazoa</taxon>
        <taxon>Ecdysozoa</taxon>
        <taxon>Arthropoda</taxon>
        <taxon>Hexapoda</taxon>
        <taxon>Insecta</taxon>
        <taxon>Pterygota</taxon>
        <taxon>Neoptera</taxon>
        <taxon>Endopterygota</taxon>
        <taxon>Hymenoptera</taxon>
        <taxon>Apocrita</taxon>
        <taxon>Aculeata</taxon>
        <taxon>Formicoidea</taxon>
        <taxon>Formicidae</taxon>
        <taxon>Formicinae</taxon>
        <taxon>Lasius</taxon>
        <taxon>Lasius</taxon>
    </lineage>
</organism>
<name>A0AAV2MXB8_9HYME</name>
<evidence type="ECO:0000256" key="1">
    <source>
        <dbReference type="SAM" id="MobiDB-lite"/>
    </source>
</evidence>
<comment type="caution">
    <text evidence="2">The sequence shown here is derived from an EMBL/GenBank/DDBJ whole genome shotgun (WGS) entry which is preliminary data.</text>
</comment>
<sequence length="125" mass="14108">MTPDIVHSTTKEIAINPRTGEDIEHIAVDEPDVSVHDQPIGQDDDAGVEEATHEKRGPGRPRLIRTGGRGRPSKQYNMIQIKVRRLEMRIKTRIPPHLSQAIPTRTVGTTLSLECAQPKFRFRKL</sequence>
<protein>
    <submittedName>
        <fullName evidence="2">Uncharacterized protein</fullName>
    </submittedName>
</protein>
<feature type="region of interest" description="Disordered" evidence="1">
    <location>
        <begin position="30"/>
        <end position="73"/>
    </location>
</feature>
<evidence type="ECO:0000313" key="3">
    <source>
        <dbReference type="Proteomes" id="UP001497644"/>
    </source>
</evidence>
<evidence type="ECO:0000313" key="2">
    <source>
        <dbReference type="EMBL" id="CAL1671872.1"/>
    </source>
</evidence>
<dbReference type="AlphaFoldDB" id="A0AAV2MXB8"/>
<accession>A0AAV2MXB8</accession>
<dbReference type="EMBL" id="CAXIPU020000431">
    <property type="protein sequence ID" value="CAL1671872.1"/>
    <property type="molecule type" value="Genomic_DNA"/>
</dbReference>
<keyword evidence="3" id="KW-1185">Reference proteome</keyword>
<gene>
    <name evidence="2" type="ORF">LPLAT_LOCUS5290</name>
</gene>
<dbReference type="Proteomes" id="UP001497644">
    <property type="component" value="Unassembled WGS sequence"/>
</dbReference>
<reference evidence="2" key="1">
    <citation type="submission" date="2024-04" db="EMBL/GenBank/DDBJ databases">
        <authorList>
            <consortium name="Molecular Ecology Group"/>
        </authorList>
    </citation>
    <scope>NUCLEOTIDE SEQUENCE</scope>
</reference>